<evidence type="ECO:0000313" key="3">
    <source>
        <dbReference type="EMBL" id="CAE0411657.1"/>
    </source>
</evidence>
<proteinExistence type="predicted"/>
<reference evidence="3" key="1">
    <citation type="submission" date="2021-01" db="EMBL/GenBank/DDBJ databases">
        <authorList>
            <person name="Corre E."/>
            <person name="Pelletier E."/>
            <person name="Niang G."/>
            <person name="Scheremetjew M."/>
            <person name="Finn R."/>
            <person name="Kale V."/>
            <person name="Holt S."/>
            <person name="Cochrane G."/>
            <person name="Meng A."/>
            <person name="Brown T."/>
            <person name="Cohen L."/>
        </authorList>
    </citation>
    <scope>NUCLEOTIDE SEQUENCE</scope>
    <source>
        <strain evidence="3">CCMP127</strain>
    </source>
</reference>
<dbReference type="AlphaFoldDB" id="A0A7S3L628"/>
<dbReference type="EMBL" id="HBIM01010709">
    <property type="protein sequence ID" value="CAE0411657.1"/>
    <property type="molecule type" value="Transcribed_RNA"/>
</dbReference>
<feature type="chain" id="PRO_5031431806" evidence="2">
    <location>
        <begin position="22"/>
        <end position="331"/>
    </location>
</feature>
<gene>
    <name evidence="3" type="ORF">ACOF00016_LOCUS8951</name>
</gene>
<evidence type="ECO:0000256" key="1">
    <source>
        <dbReference type="SAM" id="Phobius"/>
    </source>
</evidence>
<organism evidence="3">
    <name type="scientific">Amphora coffeiformis</name>
    <dbReference type="NCBI Taxonomy" id="265554"/>
    <lineage>
        <taxon>Eukaryota</taxon>
        <taxon>Sar</taxon>
        <taxon>Stramenopiles</taxon>
        <taxon>Ochrophyta</taxon>
        <taxon>Bacillariophyta</taxon>
        <taxon>Bacillariophyceae</taxon>
        <taxon>Bacillariophycidae</taxon>
        <taxon>Thalassiophysales</taxon>
        <taxon>Catenulaceae</taxon>
        <taxon>Amphora</taxon>
    </lineage>
</organism>
<feature type="transmembrane region" description="Helical" evidence="1">
    <location>
        <begin position="274"/>
        <end position="298"/>
    </location>
</feature>
<keyword evidence="1" id="KW-0812">Transmembrane</keyword>
<keyword evidence="2" id="KW-0732">Signal</keyword>
<feature type="signal peptide" evidence="2">
    <location>
        <begin position="1"/>
        <end position="21"/>
    </location>
</feature>
<keyword evidence="1" id="KW-0472">Membrane</keyword>
<keyword evidence="1" id="KW-1133">Transmembrane helix</keyword>
<sequence length="331" mass="37398">MKHMHASWVTFLLAWFFRLLGVSVWVVAYPNCPNLDSSHHSHSTTSYNNYNGNIEYYEEGEQEDEYGDGNNYGVEYDDRYGNPDNIGRYYPEPPYVDNWYPGSPMPQPCTDATSNPRGRYSSNLAPCTIAFHRVKNQRVSSAYSLSDACTDSNILPDTTAMTENTGEGTNSSINAMILPPVVRDYIQNWPDECVGDFQRCYEVPIHERYYFNFVCQRAWQFPEGATHISVNCTADKAAKVVLQDQNNIGNDPNKDPYLIAQQQRTKNEIQELEIVLFVVLSVLVCSCFACFCATYALVIRPYQNSVLHASTSTERDGLVQASNGMTEAQIA</sequence>
<protein>
    <submittedName>
        <fullName evidence="3">Uncharacterized protein</fullName>
    </submittedName>
</protein>
<accession>A0A7S3L628</accession>
<name>A0A7S3L628_9STRA</name>
<evidence type="ECO:0000256" key="2">
    <source>
        <dbReference type="SAM" id="SignalP"/>
    </source>
</evidence>